<accession>A0ABD3S7C7</accession>
<evidence type="ECO:0000256" key="6">
    <source>
        <dbReference type="ARBA" id="ARBA00023136"/>
    </source>
</evidence>
<evidence type="ECO:0000313" key="11">
    <source>
        <dbReference type="Proteomes" id="UP001634393"/>
    </source>
</evidence>
<dbReference type="PANTHER" id="PTHR32285">
    <property type="entry name" value="PROTEIN TRICHOME BIREFRINGENCE-LIKE 9-RELATED"/>
    <property type="match status" value="1"/>
</dbReference>
<comment type="caution">
    <text evidence="10">The sequence shown here is derived from an EMBL/GenBank/DDBJ whole genome shotgun (WGS) entry which is preliminary data.</text>
</comment>
<dbReference type="EMBL" id="JBJXBP010000007">
    <property type="protein sequence ID" value="KAL3820346.1"/>
    <property type="molecule type" value="Genomic_DNA"/>
</dbReference>
<dbReference type="PANTHER" id="PTHR32285:SF42">
    <property type="entry name" value="PROTEIN TRICHOME BIREFRINGENCE-LIKE 37"/>
    <property type="match status" value="1"/>
</dbReference>
<evidence type="ECO:0000259" key="9">
    <source>
        <dbReference type="Pfam" id="PF14416"/>
    </source>
</evidence>
<dbReference type="InterPro" id="IPR025846">
    <property type="entry name" value="TBL_N"/>
</dbReference>
<feature type="domain" description="Trichome birefringence-like C-terminal" evidence="8">
    <location>
        <begin position="86"/>
        <end position="345"/>
    </location>
</feature>
<dbReference type="Proteomes" id="UP001634393">
    <property type="component" value="Unassembled WGS sequence"/>
</dbReference>
<comment type="similarity">
    <text evidence="2">Belongs to the PC-esterase family. TBL subfamily.</text>
</comment>
<keyword evidence="3" id="KW-0812">Transmembrane</keyword>
<keyword evidence="4" id="KW-0735">Signal-anchor</keyword>
<comment type="subcellular location">
    <subcellularLocation>
        <location evidence="1">Membrane</location>
        <topology evidence="1">Single-pass membrane protein</topology>
    </subcellularLocation>
</comment>
<feature type="chain" id="PRO_5044844608" description="Trichome birefringence-like N-terminal domain-containing protein" evidence="7">
    <location>
        <begin position="21"/>
        <end position="354"/>
    </location>
</feature>
<evidence type="ECO:0008006" key="12">
    <source>
        <dbReference type="Google" id="ProtNLM"/>
    </source>
</evidence>
<evidence type="ECO:0000256" key="2">
    <source>
        <dbReference type="ARBA" id="ARBA00007727"/>
    </source>
</evidence>
<name>A0ABD3S7C7_9LAMI</name>
<evidence type="ECO:0000256" key="3">
    <source>
        <dbReference type="ARBA" id="ARBA00022692"/>
    </source>
</evidence>
<evidence type="ECO:0000256" key="4">
    <source>
        <dbReference type="ARBA" id="ARBA00022968"/>
    </source>
</evidence>
<dbReference type="InterPro" id="IPR029962">
    <property type="entry name" value="TBL"/>
</dbReference>
<evidence type="ECO:0000259" key="8">
    <source>
        <dbReference type="Pfam" id="PF13839"/>
    </source>
</evidence>
<dbReference type="InterPro" id="IPR026057">
    <property type="entry name" value="TBL_C"/>
</dbReference>
<organism evidence="10 11">
    <name type="scientific">Penstemon smallii</name>
    <dbReference type="NCBI Taxonomy" id="265156"/>
    <lineage>
        <taxon>Eukaryota</taxon>
        <taxon>Viridiplantae</taxon>
        <taxon>Streptophyta</taxon>
        <taxon>Embryophyta</taxon>
        <taxon>Tracheophyta</taxon>
        <taxon>Spermatophyta</taxon>
        <taxon>Magnoliopsida</taxon>
        <taxon>eudicotyledons</taxon>
        <taxon>Gunneridae</taxon>
        <taxon>Pentapetalae</taxon>
        <taxon>asterids</taxon>
        <taxon>lamiids</taxon>
        <taxon>Lamiales</taxon>
        <taxon>Plantaginaceae</taxon>
        <taxon>Cheloneae</taxon>
        <taxon>Penstemon</taxon>
    </lineage>
</organism>
<protein>
    <recommendedName>
        <fullName evidence="12">Trichome birefringence-like N-terminal domain-containing protein</fullName>
    </recommendedName>
</protein>
<dbReference type="Pfam" id="PF13839">
    <property type="entry name" value="PC-Esterase"/>
    <property type="match status" value="1"/>
</dbReference>
<keyword evidence="5" id="KW-1133">Transmembrane helix</keyword>
<keyword evidence="6" id="KW-0472">Membrane</keyword>
<proteinExistence type="inferred from homology"/>
<feature type="domain" description="Trichome birefringence-like N-terminal" evidence="9">
    <location>
        <begin position="33"/>
        <end position="85"/>
    </location>
</feature>
<keyword evidence="11" id="KW-1185">Reference proteome</keyword>
<dbReference type="AlphaFoldDB" id="A0ABD3S7C7"/>
<evidence type="ECO:0000313" key="10">
    <source>
        <dbReference type="EMBL" id="KAL3820346.1"/>
    </source>
</evidence>
<evidence type="ECO:0000256" key="1">
    <source>
        <dbReference type="ARBA" id="ARBA00004167"/>
    </source>
</evidence>
<sequence length="354" mass="40148">MGFTYQALLCLAVLFVSTRAELLLNGSNFIANGCNNFRGQWVYDPSSSPLYTSSCPFITPGFDCLKSGRLDKVFLKYSWKPDSCNLPRFDGLSFLKRWKGKKILFVGDSLSYNQWSSLVCMIHGAVPNAKTSYVKDTRVIFEDYGVSISVYRTTYLVDIVRTPRGRILKLDSIQQGKAWLGNDMLIFNTWHWWTHTGNKQPWDFVQYGNTIVKDMDRLVAFSRGLTTWGRWVDQNVDPSKTKVFFQGISPSHYRGQEWGSKSNCIREQVPIKGSTYPAGSPPGAAVLNKVLSTIKKPVYLLDITTLSQLRKDAHPSIYTTNHRGNDCSHWCLPGLPDTWNQLLYAAVLLISKKL</sequence>
<reference evidence="10 11" key="1">
    <citation type="submission" date="2024-12" db="EMBL/GenBank/DDBJ databases">
        <title>The unique morphological basis and parallel evolutionary history of personate flowers in Penstemon.</title>
        <authorList>
            <person name="Depatie T.H."/>
            <person name="Wessinger C.A."/>
        </authorList>
    </citation>
    <scope>NUCLEOTIDE SEQUENCE [LARGE SCALE GENOMIC DNA]</scope>
    <source>
        <strain evidence="10">WTNN_2</strain>
        <tissue evidence="10">Leaf</tissue>
    </source>
</reference>
<dbReference type="Pfam" id="PF14416">
    <property type="entry name" value="PMR5N"/>
    <property type="match status" value="1"/>
</dbReference>
<dbReference type="GO" id="GO:0016020">
    <property type="term" value="C:membrane"/>
    <property type="evidence" value="ECO:0007669"/>
    <property type="project" value="UniProtKB-SubCell"/>
</dbReference>
<feature type="signal peptide" evidence="7">
    <location>
        <begin position="1"/>
        <end position="20"/>
    </location>
</feature>
<evidence type="ECO:0000256" key="7">
    <source>
        <dbReference type="SAM" id="SignalP"/>
    </source>
</evidence>
<keyword evidence="7" id="KW-0732">Signal</keyword>
<evidence type="ECO:0000256" key="5">
    <source>
        <dbReference type="ARBA" id="ARBA00022989"/>
    </source>
</evidence>
<gene>
    <name evidence="10" type="ORF">ACJIZ3_006251</name>
</gene>